<protein>
    <submittedName>
        <fullName evidence="4">Uncharacterized protein</fullName>
    </submittedName>
</protein>
<evidence type="ECO:0000313" key="3">
    <source>
        <dbReference type="Proteomes" id="UP000887569"/>
    </source>
</evidence>
<feature type="transmembrane region" description="Helical" evidence="2">
    <location>
        <begin position="109"/>
        <end position="132"/>
    </location>
</feature>
<keyword evidence="2" id="KW-0812">Transmembrane</keyword>
<feature type="region of interest" description="Disordered" evidence="1">
    <location>
        <begin position="1"/>
        <end position="21"/>
    </location>
</feature>
<dbReference type="AlphaFoldDB" id="A0A915BAI9"/>
<keyword evidence="3" id="KW-1185">Reference proteome</keyword>
<feature type="region of interest" description="Disordered" evidence="1">
    <location>
        <begin position="277"/>
        <end position="346"/>
    </location>
</feature>
<dbReference type="WBParaSite" id="PgR030_g093_t03">
    <property type="protein sequence ID" value="PgR030_g093_t03"/>
    <property type="gene ID" value="PgR030_g093"/>
</dbReference>
<sequence length="346" mass="39234">MVEVRRRSSHCTTGKSVPHKTTKKAAEQSINSLANKIKERRLKAVDWRTFDTIIFIQGALGLIHVFAGIAAAAVGQLSPWAFFSTALLLFLTVVPAVHQVITEDETDAVVLFGWLQTVSAVCCLFFVTVNLLDFTCNDLEWRAYFTLSVAFWQVCDFVSVIIISLLPSEKASLSEIYKWMLRRKKERETVCKTARPFPHKTSSDMSTVVVHHNESKEEPSDSYLQKLATYLEKELLRKREQKKRLKRITAEMKTKWYASKRRSHSVADANYSNSAIESAKKASQEGEHSKTPQRVLQVKMSSNMPKSDVVKTEANKRNDNEGKNNKVSDQRTQTSGNKDSVLTSKR</sequence>
<feature type="transmembrane region" description="Helical" evidence="2">
    <location>
        <begin position="144"/>
        <end position="166"/>
    </location>
</feature>
<keyword evidence="2" id="KW-1133">Transmembrane helix</keyword>
<dbReference type="Proteomes" id="UP000887569">
    <property type="component" value="Unplaced"/>
</dbReference>
<evidence type="ECO:0000256" key="1">
    <source>
        <dbReference type="SAM" id="MobiDB-lite"/>
    </source>
</evidence>
<keyword evidence="2" id="KW-0472">Membrane</keyword>
<reference evidence="4" key="1">
    <citation type="submission" date="2022-11" db="UniProtKB">
        <authorList>
            <consortium name="WormBaseParasite"/>
        </authorList>
    </citation>
    <scope>IDENTIFICATION</scope>
</reference>
<accession>A0A915BAI9</accession>
<feature type="compositionally biased region" description="Basic and acidic residues" evidence="1">
    <location>
        <begin position="308"/>
        <end position="329"/>
    </location>
</feature>
<name>A0A915BAI9_PARUN</name>
<feature type="compositionally biased region" description="Polar residues" evidence="1">
    <location>
        <begin position="330"/>
        <end position="346"/>
    </location>
</feature>
<proteinExistence type="predicted"/>
<feature type="transmembrane region" description="Helical" evidence="2">
    <location>
        <begin position="50"/>
        <end position="74"/>
    </location>
</feature>
<organism evidence="3 4">
    <name type="scientific">Parascaris univalens</name>
    <name type="common">Nematode worm</name>
    <dbReference type="NCBI Taxonomy" id="6257"/>
    <lineage>
        <taxon>Eukaryota</taxon>
        <taxon>Metazoa</taxon>
        <taxon>Ecdysozoa</taxon>
        <taxon>Nematoda</taxon>
        <taxon>Chromadorea</taxon>
        <taxon>Rhabditida</taxon>
        <taxon>Spirurina</taxon>
        <taxon>Ascaridomorpha</taxon>
        <taxon>Ascaridoidea</taxon>
        <taxon>Ascarididae</taxon>
        <taxon>Parascaris</taxon>
    </lineage>
</organism>
<evidence type="ECO:0000256" key="2">
    <source>
        <dbReference type="SAM" id="Phobius"/>
    </source>
</evidence>
<feature type="compositionally biased region" description="Basic and acidic residues" evidence="1">
    <location>
        <begin position="278"/>
        <end position="290"/>
    </location>
</feature>
<evidence type="ECO:0000313" key="4">
    <source>
        <dbReference type="WBParaSite" id="PgR030_g093_t03"/>
    </source>
</evidence>
<feature type="transmembrane region" description="Helical" evidence="2">
    <location>
        <begin position="80"/>
        <end position="97"/>
    </location>
</feature>